<keyword evidence="13" id="KW-1185">Reference proteome</keyword>
<dbReference type="InterPro" id="IPR036890">
    <property type="entry name" value="HATPase_C_sf"/>
</dbReference>
<evidence type="ECO:0000256" key="3">
    <source>
        <dbReference type="ARBA" id="ARBA00012438"/>
    </source>
</evidence>
<feature type="transmembrane region" description="Helical" evidence="10">
    <location>
        <begin position="160"/>
        <end position="179"/>
    </location>
</feature>
<comment type="catalytic activity">
    <reaction evidence="1">
        <text>ATP + protein L-histidine = ADP + protein N-phospho-L-histidine.</text>
        <dbReference type="EC" id="2.7.13.3"/>
    </reaction>
</comment>
<dbReference type="RefSeq" id="WP_009149900.1">
    <property type="nucleotide sequence ID" value="NZ_CP121471.1"/>
</dbReference>
<dbReference type="eggNOG" id="COG0642">
    <property type="taxonomic scope" value="Bacteria"/>
</dbReference>
<evidence type="ECO:0000256" key="5">
    <source>
        <dbReference type="ARBA" id="ARBA00022679"/>
    </source>
</evidence>
<dbReference type="PANTHER" id="PTHR45436">
    <property type="entry name" value="SENSOR HISTIDINE KINASE YKOH"/>
    <property type="match status" value="1"/>
</dbReference>
<dbReference type="OrthoDB" id="9809567at2"/>
<dbReference type="SMART" id="SM00387">
    <property type="entry name" value="HATPase_c"/>
    <property type="match status" value="1"/>
</dbReference>
<name>H8Z5P1_9GAMM</name>
<dbReference type="GO" id="GO:0000160">
    <property type="term" value="P:phosphorelay signal transduction system"/>
    <property type="evidence" value="ECO:0007669"/>
    <property type="project" value="TreeGrafter"/>
</dbReference>
<evidence type="ECO:0000256" key="1">
    <source>
        <dbReference type="ARBA" id="ARBA00000085"/>
    </source>
</evidence>
<evidence type="ECO:0000313" key="12">
    <source>
        <dbReference type="EMBL" id="EIC19525.1"/>
    </source>
</evidence>
<dbReference type="GO" id="GO:0005886">
    <property type="term" value="C:plasma membrane"/>
    <property type="evidence" value="ECO:0007669"/>
    <property type="project" value="TreeGrafter"/>
</dbReference>
<protein>
    <recommendedName>
        <fullName evidence="3">histidine kinase</fullName>
        <ecNumber evidence="3">2.7.13.3</ecNumber>
    </recommendedName>
</protein>
<dbReference type="Pfam" id="PF02518">
    <property type="entry name" value="HATPase_c"/>
    <property type="match status" value="1"/>
</dbReference>
<dbReference type="PROSITE" id="PS50109">
    <property type="entry name" value="HIS_KIN"/>
    <property type="match status" value="1"/>
</dbReference>
<evidence type="ECO:0000259" key="11">
    <source>
        <dbReference type="PROSITE" id="PS50109"/>
    </source>
</evidence>
<organism evidence="12 13">
    <name type="scientific">Thiorhodovibrio frisius</name>
    <dbReference type="NCBI Taxonomy" id="631362"/>
    <lineage>
        <taxon>Bacteria</taxon>
        <taxon>Pseudomonadati</taxon>
        <taxon>Pseudomonadota</taxon>
        <taxon>Gammaproteobacteria</taxon>
        <taxon>Chromatiales</taxon>
        <taxon>Chromatiaceae</taxon>
        <taxon>Thiorhodovibrio</taxon>
    </lineage>
</organism>
<dbReference type="Gene3D" id="3.30.565.10">
    <property type="entry name" value="Histidine kinase-like ATPase, C-terminal domain"/>
    <property type="match status" value="1"/>
</dbReference>
<feature type="domain" description="Histidine kinase" evidence="11">
    <location>
        <begin position="240"/>
        <end position="444"/>
    </location>
</feature>
<evidence type="ECO:0000256" key="4">
    <source>
        <dbReference type="ARBA" id="ARBA00022553"/>
    </source>
</evidence>
<evidence type="ECO:0000256" key="9">
    <source>
        <dbReference type="ARBA" id="ARBA00023136"/>
    </source>
</evidence>
<dbReference type="InterPro" id="IPR004358">
    <property type="entry name" value="Sig_transdc_His_kin-like_C"/>
</dbReference>
<feature type="transmembrane region" description="Helical" evidence="10">
    <location>
        <begin position="6"/>
        <end position="25"/>
    </location>
</feature>
<keyword evidence="5" id="KW-0808">Transferase</keyword>
<dbReference type="EMBL" id="JH603170">
    <property type="protein sequence ID" value="EIC19525.1"/>
    <property type="molecule type" value="Genomic_DNA"/>
</dbReference>
<reference evidence="13" key="1">
    <citation type="submission" date="2011-06" db="EMBL/GenBank/DDBJ databases">
        <authorList>
            <consortium name="US DOE Joint Genome Institute (JGI-PGF)"/>
            <person name="Lucas S."/>
            <person name="Han J."/>
            <person name="Lapidus A."/>
            <person name="Cheng J.-F."/>
            <person name="Goodwin L."/>
            <person name="Pitluck S."/>
            <person name="Peters L."/>
            <person name="Land M.L."/>
            <person name="Hauser L."/>
            <person name="Vogl K."/>
            <person name="Liu Z."/>
            <person name="Overmann J."/>
            <person name="Frigaard N.-U."/>
            <person name="Bryant D.A."/>
            <person name="Woyke T.J."/>
        </authorList>
    </citation>
    <scope>NUCLEOTIDE SEQUENCE [LARGE SCALE GENOMIC DNA]</scope>
    <source>
        <strain evidence="13">970</strain>
    </source>
</reference>
<gene>
    <name evidence="12" type="ORF">Thi970DRAFT_03104</name>
</gene>
<keyword evidence="4" id="KW-0597">Phosphoprotein</keyword>
<sequence>MKSLESRLHIGLGISLFVLIGAVWWSGHEAMHRTADAFVLSRLEHDAEGLVGALTRRADGHLEVGNQRLTPVYHQPFSGHYFVIETVDGQRIRSRSLWDQDLADRPLSPGTSAHWRAIGPDQQRLLVWEGGYHLDGIEFALAIAEDVTALDRALAFIEQLFAGLAIGGLVIMLLVQRFVVRRAFAALAPVYQDIERLESGQTLALTERVPSEILPLVRKLNRLLLHFAQRLERSRTVAGNLAHSIKGPLSLLRQQLKDPDLNIAQAPRQTLIDQVERLRQLAERQLKRARLAGAGGAGVRFNPNAELPTLARLLGRIHAPKILDIQLDLRTSGLLSVDREDMLELLGNLLDNACKWAIAHVRCSVTVLGDEIVIRVEDDGPGCSEHDIAAITERGVRLDEQISGHGLGLAIAREIVESYQGRIRFHPASTLAGLCAEIRLPVGDGQWPSPC</sequence>
<dbReference type="PANTHER" id="PTHR45436:SF5">
    <property type="entry name" value="SENSOR HISTIDINE KINASE TRCS"/>
    <property type="match status" value="1"/>
</dbReference>
<keyword evidence="9 10" id="KW-0472">Membrane</keyword>
<reference evidence="12 13" key="2">
    <citation type="submission" date="2011-11" db="EMBL/GenBank/DDBJ databases">
        <authorList>
            <consortium name="US DOE Joint Genome Institute"/>
            <person name="Lucas S."/>
            <person name="Han J."/>
            <person name="Lapidus A."/>
            <person name="Cheng J.-F."/>
            <person name="Goodwin L."/>
            <person name="Pitluck S."/>
            <person name="Peters L."/>
            <person name="Ovchinnikova G."/>
            <person name="Zhang X."/>
            <person name="Detter J.C."/>
            <person name="Han C."/>
            <person name="Tapia R."/>
            <person name="Land M."/>
            <person name="Hauser L."/>
            <person name="Kyrpides N."/>
            <person name="Ivanova N."/>
            <person name="Pagani I."/>
            <person name="Vogl K."/>
            <person name="Liu Z."/>
            <person name="Overmann J."/>
            <person name="Frigaard N.-U."/>
            <person name="Bryant D."/>
            <person name="Woyke T."/>
        </authorList>
    </citation>
    <scope>NUCLEOTIDE SEQUENCE [LARGE SCALE GENOMIC DNA]</scope>
    <source>
        <strain evidence="12 13">970</strain>
    </source>
</reference>
<keyword evidence="6 10" id="KW-0812">Transmembrane</keyword>
<evidence type="ECO:0000256" key="7">
    <source>
        <dbReference type="ARBA" id="ARBA00022777"/>
    </source>
</evidence>
<evidence type="ECO:0000256" key="8">
    <source>
        <dbReference type="ARBA" id="ARBA00022989"/>
    </source>
</evidence>
<evidence type="ECO:0000256" key="10">
    <source>
        <dbReference type="SAM" id="Phobius"/>
    </source>
</evidence>
<dbReference type="Proteomes" id="UP000002964">
    <property type="component" value="Unassembled WGS sequence"/>
</dbReference>
<proteinExistence type="predicted"/>
<keyword evidence="7 12" id="KW-0418">Kinase</keyword>
<comment type="subcellular location">
    <subcellularLocation>
        <location evidence="2">Membrane</location>
    </subcellularLocation>
</comment>
<dbReference type="EC" id="2.7.13.3" evidence="3"/>
<accession>H8Z5P1</accession>
<dbReference type="STRING" id="631362.Thi970DRAFT_03104"/>
<keyword evidence="8 10" id="KW-1133">Transmembrane helix</keyword>
<dbReference type="SUPFAM" id="SSF55874">
    <property type="entry name" value="ATPase domain of HSP90 chaperone/DNA topoisomerase II/histidine kinase"/>
    <property type="match status" value="1"/>
</dbReference>
<dbReference type="AlphaFoldDB" id="H8Z5P1"/>
<evidence type="ECO:0000256" key="2">
    <source>
        <dbReference type="ARBA" id="ARBA00004370"/>
    </source>
</evidence>
<dbReference type="HOGENOM" id="CLU_000445_42_3_6"/>
<evidence type="ECO:0000256" key="6">
    <source>
        <dbReference type="ARBA" id="ARBA00022692"/>
    </source>
</evidence>
<dbReference type="GO" id="GO:0004673">
    <property type="term" value="F:protein histidine kinase activity"/>
    <property type="evidence" value="ECO:0007669"/>
    <property type="project" value="UniProtKB-EC"/>
</dbReference>
<dbReference type="InterPro" id="IPR050428">
    <property type="entry name" value="TCS_sensor_his_kinase"/>
</dbReference>
<dbReference type="InterPro" id="IPR005467">
    <property type="entry name" value="His_kinase_dom"/>
</dbReference>
<evidence type="ECO:0000313" key="13">
    <source>
        <dbReference type="Proteomes" id="UP000002964"/>
    </source>
</evidence>
<dbReference type="InterPro" id="IPR003594">
    <property type="entry name" value="HATPase_dom"/>
</dbReference>
<dbReference type="PRINTS" id="PR00344">
    <property type="entry name" value="BCTRLSENSOR"/>
</dbReference>